<keyword evidence="8" id="KW-1185">Reference proteome</keyword>
<evidence type="ECO:0000313" key="7">
    <source>
        <dbReference type="EMBL" id="GCL64270.1"/>
    </source>
</evidence>
<evidence type="ECO:0000259" key="6">
    <source>
        <dbReference type="Pfam" id="PF07298"/>
    </source>
</evidence>
<evidence type="ECO:0000256" key="5">
    <source>
        <dbReference type="SAM" id="Phobius"/>
    </source>
</evidence>
<evidence type="ECO:0000256" key="4">
    <source>
        <dbReference type="ARBA" id="ARBA00023136"/>
    </source>
</evidence>
<keyword evidence="4 5" id="KW-0472">Membrane</keyword>
<dbReference type="Pfam" id="PF07298">
    <property type="entry name" value="NnrU"/>
    <property type="match status" value="1"/>
</dbReference>
<evidence type="ECO:0000256" key="3">
    <source>
        <dbReference type="ARBA" id="ARBA00022989"/>
    </source>
</evidence>
<dbReference type="Proteomes" id="UP000301751">
    <property type="component" value="Unassembled WGS sequence"/>
</dbReference>
<sequence>MSALILGLLMFLGMHSSRIVAEGWRTQVIAQRGPGAWKGLYTVVSLVGFGLIIWGYGQARMQPVVLWESPVWTRHLAALLVLVALVLLAAAQVPGNGIKARVHHPMVLGVKVWALAHLLANNTLADLLLFGSFLVWAVLDFRSSRQRDRAAGTVYPPGSAGRTVVAVVLGVLLWAAFAFWLHGLLFGVRPFGR</sequence>
<proteinExistence type="predicted"/>
<feature type="domain" description="NnrU" evidence="6">
    <location>
        <begin position="4"/>
        <end position="190"/>
    </location>
</feature>
<dbReference type="EMBL" id="BJCL01000008">
    <property type="protein sequence ID" value="GCL64270.1"/>
    <property type="molecule type" value="Genomic_DNA"/>
</dbReference>
<feature type="transmembrane region" description="Helical" evidence="5">
    <location>
        <begin position="113"/>
        <end position="139"/>
    </location>
</feature>
<dbReference type="AlphaFoldDB" id="A0A480ATS9"/>
<keyword evidence="2 5" id="KW-0812">Transmembrane</keyword>
<name>A0A480ATS9_9BURK</name>
<protein>
    <submittedName>
        <fullName evidence="7">NnrU protein</fullName>
    </submittedName>
</protein>
<feature type="transmembrane region" description="Helical" evidence="5">
    <location>
        <begin position="37"/>
        <end position="56"/>
    </location>
</feature>
<organism evidence="7 8">
    <name type="scientific">Pseudaquabacterium pictum</name>
    <dbReference type="NCBI Taxonomy" id="2315236"/>
    <lineage>
        <taxon>Bacteria</taxon>
        <taxon>Pseudomonadati</taxon>
        <taxon>Pseudomonadota</taxon>
        <taxon>Betaproteobacteria</taxon>
        <taxon>Burkholderiales</taxon>
        <taxon>Sphaerotilaceae</taxon>
        <taxon>Pseudaquabacterium</taxon>
    </lineage>
</organism>
<evidence type="ECO:0000313" key="8">
    <source>
        <dbReference type="Proteomes" id="UP000301751"/>
    </source>
</evidence>
<feature type="transmembrane region" description="Helical" evidence="5">
    <location>
        <begin position="160"/>
        <end position="181"/>
    </location>
</feature>
<reference evidence="8" key="1">
    <citation type="submission" date="2019-03" db="EMBL/GenBank/DDBJ databases">
        <title>Aquabacterium pictum sp.nov., the first bacteriochlorophyll a-containing freshwater bacterium in the genus Aquabacterium of the class Betaproteobacteria.</title>
        <authorList>
            <person name="Hirose S."/>
            <person name="Tank M."/>
            <person name="Hara E."/>
            <person name="Tamaki H."/>
            <person name="Takaichi S."/>
            <person name="Haruta S."/>
            <person name="Hanada S."/>
        </authorList>
    </citation>
    <scope>NUCLEOTIDE SEQUENCE [LARGE SCALE GENOMIC DNA]</scope>
    <source>
        <strain evidence="8">W35</strain>
    </source>
</reference>
<dbReference type="RefSeq" id="WP_137733988.1">
    <property type="nucleotide sequence ID" value="NZ_BJCL01000008.1"/>
</dbReference>
<comment type="subcellular location">
    <subcellularLocation>
        <location evidence="1">Membrane</location>
        <topology evidence="1">Multi-pass membrane protein</topology>
    </subcellularLocation>
</comment>
<accession>A0A480ATS9</accession>
<keyword evidence="3 5" id="KW-1133">Transmembrane helix</keyword>
<dbReference type="OrthoDB" id="5293641at2"/>
<evidence type="ECO:0000256" key="2">
    <source>
        <dbReference type="ARBA" id="ARBA00022692"/>
    </source>
</evidence>
<comment type="caution">
    <text evidence="7">The sequence shown here is derived from an EMBL/GenBank/DDBJ whole genome shotgun (WGS) entry which is preliminary data.</text>
</comment>
<gene>
    <name evidence="7" type="ORF">AQPW35_33510</name>
</gene>
<dbReference type="GO" id="GO:0016020">
    <property type="term" value="C:membrane"/>
    <property type="evidence" value="ECO:0007669"/>
    <property type="project" value="UniProtKB-SubCell"/>
</dbReference>
<evidence type="ECO:0000256" key="1">
    <source>
        <dbReference type="ARBA" id="ARBA00004141"/>
    </source>
</evidence>
<dbReference type="InterPro" id="IPR009915">
    <property type="entry name" value="NnrU_dom"/>
</dbReference>
<feature type="transmembrane region" description="Helical" evidence="5">
    <location>
        <begin position="76"/>
        <end position="93"/>
    </location>
</feature>